<dbReference type="InterPro" id="IPR037278">
    <property type="entry name" value="ARFGAP/RecO"/>
</dbReference>
<dbReference type="Gene3D" id="1.10.220.150">
    <property type="entry name" value="Arf GTPase activating protein"/>
    <property type="match status" value="1"/>
</dbReference>
<reference evidence="7" key="2">
    <citation type="submission" date="2025-08" db="UniProtKB">
        <authorList>
            <consortium name="Ensembl"/>
        </authorList>
    </citation>
    <scope>IDENTIFICATION</scope>
</reference>
<keyword evidence="1" id="KW-0343">GTPase activation</keyword>
<dbReference type="AlphaFoldDB" id="A0A4X2L3Q5"/>
<evidence type="ECO:0000256" key="1">
    <source>
        <dbReference type="ARBA" id="ARBA00022468"/>
    </source>
</evidence>
<keyword evidence="8" id="KW-1185">Reference proteome</keyword>
<dbReference type="GO" id="GO:0000139">
    <property type="term" value="C:Golgi membrane"/>
    <property type="evidence" value="ECO:0007669"/>
    <property type="project" value="TreeGrafter"/>
</dbReference>
<keyword evidence="4" id="KW-0862">Zinc</keyword>
<dbReference type="Proteomes" id="UP000314987">
    <property type="component" value="Unassembled WGS sequence"/>
</dbReference>
<keyword evidence="3 5" id="KW-0863">Zinc-finger</keyword>
<evidence type="ECO:0000313" key="7">
    <source>
        <dbReference type="Ensembl" id="ENSVURP00010015807.1"/>
    </source>
</evidence>
<reference evidence="8" key="1">
    <citation type="submission" date="2018-12" db="EMBL/GenBank/DDBJ databases">
        <authorList>
            <person name="Yazar S."/>
        </authorList>
    </citation>
    <scope>NUCLEOTIDE SEQUENCE [LARGE SCALE GENOMIC DNA]</scope>
</reference>
<sequence>MASLRTRKVLKEVRAQDENNVCFERGTFNPQWVSVTYGIWICPECSEKHRGLVVHLNFVHSLEKMKAGGNTRFQEFLESQDDYDSCWSTQEKYNSKAATLFRDKARAVLQLLQKASLLPWLKKVLQNLDPKQVKRLQS</sequence>
<accession>A0A4X2L3Q5</accession>
<dbReference type="SMART" id="SM00105">
    <property type="entry name" value="ArfGap"/>
    <property type="match status" value="1"/>
</dbReference>
<keyword evidence="2" id="KW-0479">Metal-binding</keyword>
<proteinExistence type="predicted"/>
<feature type="domain" description="Arf-GAP" evidence="6">
    <location>
        <begin position="7"/>
        <end position="62"/>
    </location>
</feature>
<reference evidence="7" key="3">
    <citation type="submission" date="2025-09" db="UniProtKB">
        <authorList>
            <consortium name="Ensembl"/>
        </authorList>
    </citation>
    <scope>IDENTIFICATION</scope>
</reference>
<organism evidence="7 8">
    <name type="scientific">Vombatus ursinus</name>
    <name type="common">Common wombat</name>
    <dbReference type="NCBI Taxonomy" id="29139"/>
    <lineage>
        <taxon>Eukaryota</taxon>
        <taxon>Metazoa</taxon>
        <taxon>Chordata</taxon>
        <taxon>Craniata</taxon>
        <taxon>Vertebrata</taxon>
        <taxon>Euteleostomi</taxon>
        <taxon>Mammalia</taxon>
        <taxon>Metatheria</taxon>
        <taxon>Diprotodontia</taxon>
        <taxon>Vombatidae</taxon>
        <taxon>Vombatus</taxon>
    </lineage>
</organism>
<evidence type="ECO:0000313" key="8">
    <source>
        <dbReference type="Proteomes" id="UP000314987"/>
    </source>
</evidence>
<evidence type="ECO:0000256" key="3">
    <source>
        <dbReference type="ARBA" id="ARBA00022771"/>
    </source>
</evidence>
<dbReference type="PANTHER" id="PTHR46395:SF1">
    <property type="entry name" value="ADP-RIBOSYLATION FACTOR GTPASE-ACTIVATING PROTEIN 1"/>
    <property type="match status" value="1"/>
</dbReference>
<dbReference type="InterPro" id="IPR038508">
    <property type="entry name" value="ArfGAP_dom_sf"/>
</dbReference>
<dbReference type="STRING" id="29139.ENSVURP00010015807"/>
<evidence type="ECO:0000256" key="4">
    <source>
        <dbReference type="ARBA" id="ARBA00022833"/>
    </source>
</evidence>
<dbReference type="SUPFAM" id="SSF57863">
    <property type="entry name" value="ArfGap/RecO-like zinc finger"/>
    <property type="match status" value="1"/>
</dbReference>
<dbReference type="GO" id="GO:0008270">
    <property type="term" value="F:zinc ion binding"/>
    <property type="evidence" value="ECO:0007669"/>
    <property type="project" value="UniProtKB-KW"/>
</dbReference>
<dbReference type="GO" id="GO:0005096">
    <property type="term" value="F:GTPase activator activity"/>
    <property type="evidence" value="ECO:0007669"/>
    <property type="project" value="UniProtKB-KW"/>
</dbReference>
<evidence type="ECO:0000256" key="2">
    <source>
        <dbReference type="ARBA" id="ARBA00022723"/>
    </source>
</evidence>
<dbReference type="GO" id="GO:0030100">
    <property type="term" value="P:regulation of endocytosis"/>
    <property type="evidence" value="ECO:0007669"/>
    <property type="project" value="TreeGrafter"/>
</dbReference>
<evidence type="ECO:0000256" key="5">
    <source>
        <dbReference type="PROSITE-ProRule" id="PRU00288"/>
    </source>
</evidence>
<dbReference type="PROSITE" id="PS50115">
    <property type="entry name" value="ARFGAP"/>
    <property type="match status" value="1"/>
</dbReference>
<dbReference type="PANTHER" id="PTHR46395">
    <property type="entry name" value="ADP-RIBOSYLATION FACTOR GTPASE-ACTIVATING PROTEIN 1"/>
    <property type="match status" value="1"/>
</dbReference>
<dbReference type="GeneTree" id="ENSGT00890000139515"/>
<dbReference type="InterPro" id="IPR001164">
    <property type="entry name" value="ArfGAP_dom"/>
</dbReference>
<dbReference type="PRINTS" id="PR00405">
    <property type="entry name" value="REVINTRACTNG"/>
</dbReference>
<dbReference type="Pfam" id="PF01412">
    <property type="entry name" value="ArfGap"/>
    <property type="match status" value="1"/>
</dbReference>
<evidence type="ECO:0000259" key="6">
    <source>
        <dbReference type="PROSITE" id="PS50115"/>
    </source>
</evidence>
<dbReference type="GO" id="GO:0032012">
    <property type="term" value="P:regulation of ARF protein signal transduction"/>
    <property type="evidence" value="ECO:0007669"/>
    <property type="project" value="TreeGrafter"/>
</dbReference>
<protein>
    <recommendedName>
        <fullName evidence="6">Arf-GAP domain-containing protein</fullName>
    </recommendedName>
</protein>
<name>A0A4X2L3Q5_VOMUR</name>
<dbReference type="Ensembl" id="ENSVURT00010017963.1">
    <property type="protein sequence ID" value="ENSVURP00010015807.1"/>
    <property type="gene ID" value="ENSVURG00010012092.1"/>
</dbReference>
<dbReference type="OMA" id="GKEWNIS"/>